<accession>A0A6H2C5V8</accession>
<dbReference type="RefSeq" id="WP_168696988.1">
    <property type="nucleotide sequence ID" value="NZ_CP051206.1"/>
</dbReference>
<dbReference type="PANTHER" id="PTHR33755:SF6">
    <property type="entry name" value="PLASMID STABILIZATION SYSTEM PROTEIN"/>
    <property type="match status" value="1"/>
</dbReference>
<dbReference type="Pfam" id="PF05016">
    <property type="entry name" value="ParE_toxin"/>
    <property type="match status" value="1"/>
</dbReference>
<dbReference type="Proteomes" id="UP000502433">
    <property type="component" value="Chromosome"/>
</dbReference>
<evidence type="ECO:0000313" key="4">
    <source>
        <dbReference type="EMBL" id="QJB46384.1"/>
    </source>
</evidence>
<reference evidence="4 5" key="2">
    <citation type="submission" date="2020-04" db="EMBL/GenBank/DDBJ databases">
        <authorList>
            <person name="Fomenkov A."/>
            <person name="Anton B.P."/>
            <person name="Roberts R.J."/>
        </authorList>
    </citation>
    <scope>NUCLEOTIDE SEQUENCE [LARGE SCALE GENOMIC DNA]</scope>
    <source>
        <strain evidence="4 5">CCAP 1403/13f</strain>
    </source>
</reference>
<protein>
    <recommendedName>
        <fullName evidence="3">Toxin</fullName>
    </recommendedName>
</protein>
<evidence type="ECO:0000256" key="2">
    <source>
        <dbReference type="ARBA" id="ARBA00022649"/>
    </source>
</evidence>
<proteinExistence type="inferred from homology"/>
<dbReference type="InterPro" id="IPR028344">
    <property type="entry name" value="ParE1/4"/>
</dbReference>
<dbReference type="NCBIfam" id="TIGR02385">
    <property type="entry name" value="RelE_StbE"/>
    <property type="match status" value="1"/>
</dbReference>
<dbReference type="PANTHER" id="PTHR33755">
    <property type="entry name" value="TOXIN PARE1-RELATED"/>
    <property type="match status" value="1"/>
</dbReference>
<dbReference type="Gene3D" id="3.30.2310.20">
    <property type="entry name" value="RelE-like"/>
    <property type="match status" value="1"/>
</dbReference>
<name>A0A6H2C5V8_DOLFA</name>
<dbReference type="EMBL" id="CP051206">
    <property type="protein sequence ID" value="QJB46384.1"/>
    <property type="molecule type" value="Genomic_DNA"/>
</dbReference>
<dbReference type="InterPro" id="IPR007712">
    <property type="entry name" value="RelE/ParE_toxin"/>
</dbReference>
<comment type="similarity">
    <text evidence="1 3">Belongs to the RelE toxin family.</text>
</comment>
<dbReference type="AlphaFoldDB" id="A0A6H2C5V8"/>
<dbReference type="InterPro" id="IPR035093">
    <property type="entry name" value="RelE/ParE_toxin_dom_sf"/>
</dbReference>
<keyword evidence="2" id="KW-1277">Toxin-antitoxin system</keyword>
<evidence type="ECO:0000256" key="1">
    <source>
        <dbReference type="ARBA" id="ARBA00006226"/>
    </source>
</evidence>
<dbReference type="InterPro" id="IPR051803">
    <property type="entry name" value="TA_system_RelE-like_toxin"/>
</dbReference>
<organism evidence="4 5">
    <name type="scientific">Dolichospermum flos-aquae CCAP 1403/13F</name>
    <dbReference type="NCBI Taxonomy" id="315271"/>
    <lineage>
        <taxon>Bacteria</taxon>
        <taxon>Bacillati</taxon>
        <taxon>Cyanobacteriota</taxon>
        <taxon>Cyanophyceae</taxon>
        <taxon>Nostocales</taxon>
        <taxon>Aphanizomenonaceae</taxon>
        <taxon>Dolichospermum</taxon>
    </lineage>
</organism>
<dbReference type="PIRSF" id="PIRSF029218">
    <property type="entry name" value="ParE"/>
    <property type="match status" value="1"/>
</dbReference>
<evidence type="ECO:0000256" key="3">
    <source>
        <dbReference type="PIRNR" id="PIRNR029218"/>
    </source>
</evidence>
<sequence length="109" mass="12539">MSQFRISSQAAGDIENIWKYVAQNNSKAADKMFDTLRTTFPKLAKFPQMGKERPELAYSLRSFPVKSYLIFYRAIDQGIEIVRILHGSQDIEGILHDLENTEDEEIALE</sequence>
<reference evidence="4 5" key="1">
    <citation type="submission" date="2020-04" db="EMBL/GenBank/DDBJ databases">
        <title>Genome-Wide Identification of 5-Methylcytosine Sites in Bacterial Genomes By High-Throughput Sequencing of MspJI Restriction Fragments.</title>
        <authorList>
            <person name="Wu V."/>
        </authorList>
    </citation>
    <scope>NUCLEOTIDE SEQUENCE [LARGE SCALE GENOMIC DNA]</scope>
    <source>
        <strain evidence="4 5">CCAP 1403/13f</strain>
    </source>
</reference>
<evidence type="ECO:0000313" key="5">
    <source>
        <dbReference type="Proteomes" id="UP000502433"/>
    </source>
</evidence>
<gene>
    <name evidence="4" type="ORF">HGD76_21575</name>
</gene>
<dbReference type="KEGG" id="dfs:HGD76_21575"/>